<dbReference type="AlphaFoldDB" id="A0A953JAS8"/>
<evidence type="ECO:0000313" key="2">
    <source>
        <dbReference type="Proteomes" id="UP000705867"/>
    </source>
</evidence>
<dbReference type="GO" id="GO:0016788">
    <property type="term" value="F:hydrolase activity, acting on ester bonds"/>
    <property type="evidence" value="ECO:0007669"/>
    <property type="project" value="InterPro"/>
</dbReference>
<reference evidence="1" key="1">
    <citation type="journal article" date="2021" name="bioRxiv">
        <title>Unraveling nitrogen, sulfur and carbon metabolic pathways and microbial community transcriptional responses to substrate deprivation and toxicity stresses in a bioreactor mimicking anoxic brackish coastal sediment conditions.</title>
        <authorList>
            <person name="Martins P.D."/>
            <person name="Echeveste M.J."/>
            <person name="Arshad A."/>
            <person name="Kurth J."/>
            <person name="Ouboter H."/>
            <person name="Jetten M.S.M."/>
            <person name="Welte C.U."/>
        </authorList>
    </citation>
    <scope>NUCLEOTIDE SEQUENCE</scope>
    <source>
        <strain evidence="1">MAG_39</strain>
    </source>
</reference>
<gene>
    <name evidence="1" type="ORF">K8I29_03410</name>
</gene>
<dbReference type="SUPFAM" id="SSF48537">
    <property type="entry name" value="Phospholipase C/P1 nuclease"/>
    <property type="match status" value="1"/>
</dbReference>
<dbReference type="Proteomes" id="UP000705867">
    <property type="component" value="Unassembled WGS sequence"/>
</dbReference>
<name>A0A953JAS8_9BACT</name>
<comment type="caution">
    <text evidence="1">The sequence shown here is derived from an EMBL/GenBank/DDBJ whole genome shotgun (WGS) entry which is preliminary data.</text>
</comment>
<dbReference type="EMBL" id="JAIOIV010000028">
    <property type="protein sequence ID" value="MBZ0155245.1"/>
    <property type="molecule type" value="Genomic_DNA"/>
</dbReference>
<dbReference type="InterPro" id="IPR008947">
    <property type="entry name" value="PLipase_C/P1_nuclease_dom_sf"/>
</dbReference>
<evidence type="ECO:0000313" key="1">
    <source>
        <dbReference type="EMBL" id="MBZ0155245.1"/>
    </source>
</evidence>
<proteinExistence type="predicted"/>
<reference evidence="1" key="2">
    <citation type="submission" date="2021-08" db="EMBL/GenBank/DDBJ databases">
        <authorList>
            <person name="Dalcin Martins P."/>
        </authorList>
    </citation>
    <scope>NUCLEOTIDE SEQUENCE</scope>
    <source>
        <strain evidence="1">MAG_39</strain>
    </source>
</reference>
<organism evidence="1 2">
    <name type="scientific">Candidatus Nitrobium versatile</name>
    <dbReference type="NCBI Taxonomy" id="2884831"/>
    <lineage>
        <taxon>Bacteria</taxon>
        <taxon>Pseudomonadati</taxon>
        <taxon>Nitrospirota</taxon>
        <taxon>Nitrospiria</taxon>
        <taxon>Nitrospirales</taxon>
        <taxon>Nitrospiraceae</taxon>
        <taxon>Candidatus Nitrobium</taxon>
    </lineage>
</organism>
<sequence length="238" mass="26546">MRDPRGRRAPFPAAFLFFLLSPLFLICPVSGWFDETHLAVAKAAGYGKWYNAAGADIAKVKADTTERFNHYVSGSGDVTPEEVLRQIDRYNDPRDAKGHLYGAIIASVLAYQGAADAGKYPEYHLAYCAHYIGDLSQPEHHIPGREENERRHKANEQAAEKDVLKNLVLIERSMYSILLRPEHLKDDLAREIARIANISRSLALAQQKEGRTLSPGEIFQQLGHSASLLRAVLKALGR</sequence>
<protein>
    <submittedName>
        <fullName evidence="1">Uncharacterized protein</fullName>
    </submittedName>
</protein>
<accession>A0A953JAS8</accession>